<dbReference type="Proteomes" id="UP000230935">
    <property type="component" value="Unassembled WGS sequence"/>
</dbReference>
<reference evidence="3" key="1">
    <citation type="submission" date="2017-09" db="EMBL/GenBank/DDBJ databases">
        <title>Depth-based differentiation of microbial function through sediment-hosted aquifers and enrichment of novel symbionts in the deep terrestrial subsurface.</title>
        <authorList>
            <person name="Probst A.J."/>
            <person name="Ladd B."/>
            <person name="Jarett J.K."/>
            <person name="Geller-Mcgrath D.E."/>
            <person name="Sieber C.M.K."/>
            <person name="Emerson J.B."/>
            <person name="Anantharaman K."/>
            <person name="Thomas B.C."/>
            <person name="Malmstrom R."/>
            <person name="Stieglmeier M."/>
            <person name="Klingl A."/>
            <person name="Woyke T."/>
            <person name="Ryan C.M."/>
            <person name="Banfield J.F."/>
        </authorList>
    </citation>
    <scope>NUCLEOTIDE SEQUENCE [LARGE SCALE GENOMIC DNA]</scope>
</reference>
<feature type="region of interest" description="Disordered" evidence="1">
    <location>
        <begin position="1"/>
        <end position="22"/>
    </location>
</feature>
<name>A0A2H0W2R2_9BACT</name>
<accession>A0A2H0W2R2</accession>
<gene>
    <name evidence="2" type="ORF">COT81_03825</name>
</gene>
<dbReference type="AlphaFoldDB" id="A0A2H0W2R2"/>
<dbReference type="EMBL" id="PEZZ01000030">
    <property type="protein sequence ID" value="PIS04920.1"/>
    <property type="molecule type" value="Genomic_DNA"/>
</dbReference>
<organism evidence="2 3">
    <name type="scientific">Candidatus Buchananbacteria bacterium CG10_big_fil_rev_8_21_14_0_10_42_9</name>
    <dbReference type="NCBI Taxonomy" id="1974526"/>
    <lineage>
        <taxon>Bacteria</taxon>
        <taxon>Candidatus Buchananiibacteriota</taxon>
    </lineage>
</organism>
<protein>
    <submittedName>
        <fullName evidence="2">Uncharacterized protein</fullName>
    </submittedName>
</protein>
<comment type="caution">
    <text evidence="2">The sequence shown here is derived from an EMBL/GenBank/DDBJ whole genome shotgun (WGS) entry which is preliminary data.</text>
</comment>
<evidence type="ECO:0000256" key="1">
    <source>
        <dbReference type="SAM" id="MobiDB-lite"/>
    </source>
</evidence>
<evidence type="ECO:0000313" key="3">
    <source>
        <dbReference type="Proteomes" id="UP000230935"/>
    </source>
</evidence>
<sequence>MAREHTPAEEMQALANKERHAEGRRDAEFYGVFLDSVADQVREHFKQTQEESADLKLRDVGINEERFKLILQRAHEKAIQDTNHRPKILAS</sequence>
<proteinExistence type="predicted"/>
<evidence type="ECO:0000313" key="2">
    <source>
        <dbReference type="EMBL" id="PIS04920.1"/>
    </source>
</evidence>